<dbReference type="PATRIC" id="fig|1121448.10.peg.635"/>
<dbReference type="InterPro" id="IPR003439">
    <property type="entry name" value="ABC_transporter-like_ATP-bd"/>
</dbReference>
<dbReference type="STRING" id="1121448.DGI_0632"/>
<dbReference type="OrthoDB" id="9809450at2"/>
<dbReference type="HOGENOM" id="CLU_000604_1_11_7"/>
<evidence type="ECO:0000313" key="6">
    <source>
        <dbReference type="Proteomes" id="UP000016587"/>
    </source>
</evidence>
<keyword evidence="3" id="KW-0067">ATP-binding</keyword>
<evidence type="ECO:0000259" key="4">
    <source>
        <dbReference type="PROSITE" id="PS50893"/>
    </source>
</evidence>
<evidence type="ECO:0000313" key="5">
    <source>
        <dbReference type="EMBL" id="AGW12539.1"/>
    </source>
</evidence>
<dbReference type="SMART" id="SM00382">
    <property type="entry name" value="AAA"/>
    <property type="match status" value="1"/>
</dbReference>
<dbReference type="KEGG" id="dgg:DGI_0632"/>
<dbReference type="Pfam" id="PF00005">
    <property type="entry name" value="ABC_tran"/>
    <property type="match status" value="1"/>
</dbReference>
<dbReference type="AlphaFoldDB" id="T2G8N5"/>
<dbReference type="PROSITE" id="PS50893">
    <property type="entry name" value="ABC_TRANSPORTER_2"/>
    <property type="match status" value="1"/>
</dbReference>
<keyword evidence="6" id="KW-1185">Reference proteome</keyword>
<sequence length="251" mass="27039">MIVQADAVSFSYAKRPVLQEVSFHADPGELVAILGPNGAGKTTLLKCINAMHRPDAGAVLVEDGNVLRMSAAEVARRVGYVAQRSDAARLTVFDAVLLGRLPHLRWKAGPRDVQLVEEVLTRLRLGGMALRHIDTLSGGELQQVCVARALVQEPRLLLLDEPTSSLDLKNQLEIMRLVRGVVDEHQVAAVLTMHDLNAALRFADKAVFLKGGRVLAVLGVRDITADVVEAVYGVPVIIQQVGGVPMVAPCL</sequence>
<dbReference type="CDD" id="cd03214">
    <property type="entry name" value="ABC_Iron-Siderophores_B12_Hemin"/>
    <property type="match status" value="1"/>
</dbReference>
<dbReference type="InterPro" id="IPR027417">
    <property type="entry name" value="P-loop_NTPase"/>
</dbReference>
<dbReference type="GO" id="GO:0016887">
    <property type="term" value="F:ATP hydrolysis activity"/>
    <property type="evidence" value="ECO:0007669"/>
    <property type="project" value="InterPro"/>
</dbReference>
<dbReference type="Gene3D" id="3.40.50.300">
    <property type="entry name" value="P-loop containing nucleotide triphosphate hydrolases"/>
    <property type="match status" value="1"/>
</dbReference>
<proteinExistence type="predicted"/>
<evidence type="ECO:0000256" key="3">
    <source>
        <dbReference type="ARBA" id="ARBA00022840"/>
    </source>
</evidence>
<dbReference type="FunFam" id="3.40.50.300:FF:000134">
    <property type="entry name" value="Iron-enterobactin ABC transporter ATP-binding protein"/>
    <property type="match status" value="1"/>
</dbReference>
<evidence type="ECO:0000256" key="1">
    <source>
        <dbReference type="ARBA" id="ARBA00022448"/>
    </source>
</evidence>
<feature type="domain" description="ABC transporter" evidence="4">
    <location>
        <begin position="3"/>
        <end position="236"/>
    </location>
</feature>
<gene>
    <name evidence="5" type="ORF">DGI_0632</name>
</gene>
<accession>T2G8N5</accession>
<dbReference type="InterPro" id="IPR003593">
    <property type="entry name" value="AAA+_ATPase"/>
</dbReference>
<dbReference type="PANTHER" id="PTHR42794:SF2">
    <property type="entry name" value="ABC TRANSPORTER ATP-BINDING PROTEIN"/>
    <property type="match status" value="1"/>
</dbReference>
<dbReference type="PANTHER" id="PTHR42794">
    <property type="entry name" value="HEMIN IMPORT ATP-BINDING PROTEIN HMUV"/>
    <property type="match status" value="1"/>
</dbReference>
<reference evidence="5 6" key="1">
    <citation type="journal article" date="2013" name="J. Bacteriol.">
        <title>Roles of HynAB and Ech, the only two hydrogenases found in the model sulfate reducer Desulfovibrio gigas.</title>
        <authorList>
            <person name="Morais-Silva F.O."/>
            <person name="Santos C.I."/>
            <person name="Rodrigues R."/>
            <person name="Pereira I.A."/>
            <person name="Rodrigues-Pousada C."/>
        </authorList>
    </citation>
    <scope>NUCLEOTIDE SEQUENCE [LARGE SCALE GENOMIC DNA]</scope>
    <source>
        <strain evidence="6">ATCC 19364 / DSM 1382 / NCIMB 9332 / VKM B-1759</strain>
    </source>
</reference>
<dbReference type="eggNOG" id="COG1120">
    <property type="taxonomic scope" value="Bacteria"/>
</dbReference>
<evidence type="ECO:0000256" key="2">
    <source>
        <dbReference type="ARBA" id="ARBA00022741"/>
    </source>
</evidence>
<dbReference type="GO" id="GO:0005524">
    <property type="term" value="F:ATP binding"/>
    <property type="evidence" value="ECO:0007669"/>
    <property type="project" value="UniProtKB-KW"/>
</dbReference>
<keyword evidence="1" id="KW-0813">Transport</keyword>
<protein>
    <submittedName>
        <fullName evidence="5">Putative phosphonate-transporting ATPase</fullName>
    </submittedName>
</protein>
<dbReference type="Proteomes" id="UP000016587">
    <property type="component" value="Chromosome"/>
</dbReference>
<name>T2G8N5_MEGG1</name>
<keyword evidence="2" id="KW-0547">Nucleotide-binding</keyword>
<organism evidence="5 6">
    <name type="scientific">Megalodesulfovibrio gigas (strain ATCC 19364 / DSM 1382 / NCIMB 9332 / VKM B-1759)</name>
    <name type="common">Desulfovibrio gigas</name>
    <dbReference type="NCBI Taxonomy" id="1121448"/>
    <lineage>
        <taxon>Bacteria</taxon>
        <taxon>Pseudomonadati</taxon>
        <taxon>Thermodesulfobacteriota</taxon>
        <taxon>Desulfovibrionia</taxon>
        <taxon>Desulfovibrionales</taxon>
        <taxon>Desulfovibrionaceae</taxon>
        <taxon>Megalodesulfovibrio</taxon>
    </lineage>
</organism>
<dbReference type="RefSeq" id="WP_021759205.1">
    <property type="nucleotide sequence ID" value="NC_022444.1"/>
</dbReference>
<dbReference type="EMBL" id="CP006585">
    <property type="protein sequence ID" value="AGW12539.1"/>
    <property type="molecule type" value="Genomic_DNA"/>
</dbReference>
<dbReference type="SUPFAM" id="SSF52540">
    <property type="entry name" value="P-loop containing nucleoside triphosphate hydrolases"/>
    <property type="match status" value="1"/>
</dbReference>
<reference evidence="6" key="2">
    <citation type="submission" date="2013-07" db="EMBL/GenBank/DDBJ databases">
        <authorList>
            <person name="Morais-Silva F.O."/>
            <person name="Rezende A.M."/>
            <person name="Pimentel C."/>
            <person name="Resende D.M."/>
            <person name="Santos C.I."/>
            <person name="Clemente C."/>
            <person name="de Oliveira L.M."/>
            <person name="da Silva S.M."/>
            <person name="Costa D.A."/>
            <person name="Varela-Raposo A."/>
            <person name="Horacio E.C.A."/>
            <person name="Matos M."/>
            <person name="Flores O."/>
            <person name="Ruiz J.C."/>
            <person name="Rodrigues-Pousada C."/>
        </authorList>
    </citation>
    <scope>NUCLEOTIDE SEQUENCE [LARGE SCALE GENOMIC DNA]</scope>
    <source>
        <strain evidence="6">ATCC 19364 / DSM 1382 / NCIMB 9332 / VKM B-1759</strain>
    </source>
</reference>